<reference evidence="10" key="1">
    <citation type="submission" date="2016-10" db="EMBL/GenBank/DDBJ databases">
        <authorList>
            <person name="Varghese N."/>
            <person name="Submissions S."/>
        </authorList>
    </citation>
    <scope>NUCLEOTIDE SEQUENCE [LARGE SCALE GENOMIC DNA]</scope>
    <source>
        <strain evidence="10">DSM 44209</strain>
    </source>
</reference>
<evidence type="ECO:0000256" key="4">
    <source>
        <dbReference type="ARBA" id="ARBA00023172"/>
    </source>
</evidence>
<dbReference type="PROSITE" id="PS51898">
    <property type="entry name" value="TYR_RECOMBINASE"/>
    <property type="match status" value="1"/>
</dbReference>
<organism evidence="9 10">
    <name type="scientific">Geodermatophilus poikilotrophus</name>
    <dbReference type="NCBI Taxonomy" id="1333667"/>
    <lineage>
        <taxon>Bacteria</taxon>
        <taxon>Bacillati</taxon>
        <taxon>Actinomycetota</taxon>
        <taxon>Actinomycetes</taxon>
        <taxon>Geodermatophilales</taxon>
        <taxon>Geodermatophilaceae</taxon>
        <taxon>Geodermatophilus</taxon>
    </lineage>
</organism>
<dbReference type="CDD" id="cd01189">
    <property type="entry name" value="INT_ICEBs1_C_like"/>
    <property type="match status" value="1"/>
</dbReference>
<dbReference type="EMBL" id="FOIE01000010">
    <property type="protein sequence ID" value="SET92055.1"/>
    <property type="molecule type" value="Genomic_DNA"/>
</dbReference>
<evidence type="ECO:0000256" key="2">
    <source>
        <dbReference type="ARBA" id="ARBA00022908"/>
    </source>
</evidence>
<feature type="domain" description="Core-binding (CB)" evidence="8">
    <location>
        <begin position="69"/>
        <end position="153"/>
    </location>
</feature>
<dbReference type="AlphaFoldDB" id="A0A1I0I6E0"/>
<keyword evidence="4" id="KW-0233">DNA recombination</keyword>
<dbReference type="PROSITE" id="PS51900">
    <property type="entry name" value="CB"/>
    <property type="match status" value="1"/>
</dbReference>
<dbReference type="GO" id="GO:0015074">
    <property type="term" value="P:DNA integration"/>
    <property type="evidence" value="ECO:0007669"/>
    <property type="project" value="UniProtKB-KW"/>
</dbReference>
<dbReference type="Pfam" id="PF14659">
    <property type="entry name" value="Phage_int_SAM_3"/>
    <property type="match status" value="1"/>
</dbReference>
<evidence type="ECO:0000256" key="5">
    <source>
        <dbReference type="PROSITE-ProRule" id="PRU01248"/>
    </source>
</evidence>
<evidence type="ECO:0000259" key="8">
    <source>
        <dbReference type="PROSITE" id="PS51900"/>
    </source>
</evidence>
<keyword evidence="10" id="KW-1185">Reference proteome</keyword>
<protein>
    <submittedName>
        <fullName evidence="9">Site-specific recombinase XerC</fullName>
    </submittedName>
</protein>
<feature type="domain" description="Tyr recombinase" evidence="7">
    <location>
        <begin position="174"/>
        <end position="360"/>
    </location>
</feature>
<dbReference type="Gene3D" id="1.10.150.130">
    <property type="match status" value="1"/>
</dbReference>
<dbReference type="InterPro" id="IPR002104">
    <property type="entry name" value="Integrase_catalytic"/>
</dbReference>
<feature type="compositionally biased region" description="Basic residues" evidence="6">
    <location>
        <begin position="1"/>
        <end position="17"/>
    </location>
</feature>
<evidence type="ECO:0000256" key="3">
    <source>
        <dbReference type="ARBA" id="ARBA00023125"/>
    </source>
</evidence>
<accession>A0A1I0I6E0</accession>
<dbReference type="PANTHER" id="PTHR30349:SF64">
    <property type="entry name" value="PROPHAGE INTEGRASE INTD-RELATED"/>
    <property type="match status" value="1"/>
</dbReference>
<dbReference type="InterPro" id="IPR013762">
    <property type="entry name" value="Integrase-like_cat_sf"/>
</dbReference>
<keyword evidence="3 5" id="KW-0238">DNA-binding</keyword>
<keyword evidence="2" id="KW-0229">DNA integration</keyword>
<dbReference type="InterPro" id="IPR004107">
    <property type="entry name" value="Integrase_SAM-like_N"/>
</dbReference>
<dbReference type="InterPro" id="IPR050090">
    <property type="entry name" value="Tyrosine_recombinase_XerCD"/>
</dbReference>
<sequence>MPASSSRRRFGRVRKLPSGRWQARYPGPDGQDRSAPSTFATKTDAARFLAAVEVDMGRGVWLDPLRSGVTLREYSQAWLAERTVRGRPLAVRTRETYQHSLDRWVLPALGGMPLDRITPAAVRRWHAETSAATGPTATRQAYALLHAILATAVADDALPRNPCRIKGAGQARSDERPLLDVDQVQHLSAFMPENLRGFVDLAFWAHLRLGELLALRVGDIDMDAGTVAVQRQVVETDAGPVESPPKAGSQRVVHLRPQGVSALAEHLNTRFPALPTARVFVRRNGRALRAHHVHAAWSTARRAADLPDVHLHDLRHAGLTLAAQSGATLAEVMRRAGHSSSRAAMIYQHAAERRDAEVAARLGRLAAGTTPNRTGT</sequence>
<evidence type="ECO:0000256" key="1">
    <source>
        <dbReference type="ARBA" id="ARBA00008857"/>
    </source>
</evidence>
<dbReference type="Proteomes" id="UP000198507">
    <property type="component" value="Unassembled WGS sequence"/>
</dbReference>
<dbReference type="Pfam" id="PF26003">
    <property type="entry name" value="Integrase_N_phage"/>
    <property type="match status" value="1"/>
</dbReference>
<gene>
    <name evidence="9" type="ORF">SAMN04488546_4237</name>
</gene>
<dbReference type="OrthoDB" id="1822491at2"/>
<dbReference type="Gene3D" id="1.10.443.10">
    <property type="entry name" value="Intergrase catalytic core"/>
    <property type="match status" value="1"/>
</dbReference>
<dbReference type="Pfam" id="PF00589">
    <property type="entry name" value="Phage_integrase"/>
    <property type="match status" value="1"/>
</dbReference>
<evidence type="ECO:0000259" key="7">
    <source>
        <dbReference type="PROSITE" id="PS51898"/>
    </source>
</evidence>
<dbReference type="GO" id="GO:0003677">
    <property type="term" value="F:DNA binding"/>
    <property type="evidence" value="ECO:0007669"/>
    <property type="project" value="UniProtKB-UniRule"/>
</dbReference>
<comment type="similarity">
    <text evidence="1">Belongs to the 'phage' integrase family.</text>
</comment>
<dbReference type="GO" id="GO:0006310">
    <property type="term" value="P:DNA recombination"/>
    <property type="evidence" value="ECO:0007669"/>
    <property type="project" value="UniProtKB-KW"/>
</dbReference>
<dbReference type="SUPFAM" id="SSF56349">
    <property type="entry name" value="DNA breaking-rejoining enzymes"/>
    <property type="match status" value="1"/>
</dbReference>
<name>A0A1I0I6E0_9ACTN</name>
<evidence type="ECO:0000313" key="10">
    <source>
        <dbReference type="Proteomes" id="UP000198507"/>
    </source>
</evidence>
<dbReference type="InterPro" id="IPR011010">
    <property type="entry name" value="DNA_brk_join_enz"/>
</dbReference>
<proteinExistence type="inferred from homology"/>
<dbReference type="PANTHER" id="PTHR30349">
    <property type="entry name" value="PHAGE INTEGRASE-RELATED"/>
    <property type="match status" value="1"/>
</dbReference>
<dbReference type="InterPro" id="IPR044068">
    <property type="entry name" value="CB"/>
</dbReference>
<feature type="region of interest" description="Disordered" evidence="6">
    <location>
        <begin position="1"/>
        <end position="36"/>
    </location>
</feature>
<dbReference type="InterPro" id="IPR010998">
    <property type="entry name" value="Integrase_recombinase_N"/>
</dbReference>
<evidence type="ECO:0000256" key="6">
    <source>
        <dbReference type="SAM" id="MobiDB-lite"/>
    </source>
</evidence>
<evidence type="ECO:0000313" key="9">
    <source>
        <dbReference type="EMBL" id="SET92055.1"/>
    </source>
</evidence>
<dbReference type="InterPro" id="IPR058717">
    <property type="entry name" value="Phage_L5_Integrase_N"/>
</dbReference>